<keyword evidence="2" id="KW-0812">Transmembrane</keyword>
<protein>
    <submittedName>
        <fullName evidence="4">OmpA family protein</fullName>
    </submittedName>
</protein>
<dbReference type="InterPro" id="IPR006665">
    <property type="entry name" value="OmpA-like"/>
</dbReference>
<dbReference type="CDD" id="cd07185">
    <property type="entry name" value="OmpA_C-like"/>
    <property type="match status" value="1"/>
</dbReference>
<dbReference type="PROSITE" id="PS51123">
    <property type="entry name" value="OMPA_2"/>
    <property type="match status" value="1"/>
</dbReference>
<evidence type="ECO:0000256" key="1">
    <source>
        <dbReference type="PROSITE-ProRule" id="PRU00473"/>
    </source>
</evidence>
<dbReference type="InterPro" id="IPR036737">
    <property type="entry name" value="OmpA-like_sf"/>
</dbReference>
<proteinExistence type="predicted"/>
<feature type="transmembrane region" description="Helical" evidence="2">
    <location>
        <begin position="27"/>
        <end position="48"/>
    </location>
</feature>
<keyword evidence="1 2" id="KW-0472">Membrane</keyword>
<dbReference type="InterPro" id="IPR050330">
    <property type="entry name" value="Bact_OuterMem_StrucFunc"/>
</dbReference>
<dbReference type="Proteomes" id="UP000664835">
    <property type="component" value="Unassembled WGS sequence"/>
</dbReference>
<keyword evidence="5" id="KW-1185">Reference proteome</keyword>
<dbReference type="PANTHER" id="PTHR30329">
    <property type="entry name" value="STATOR ELEMENT OF FLAGELLAR MOTOR COMPLEX"/>
    <property type="match status" value="1"/>
</dbReference>
<gene>
    <name evidence="4" type="ORF">J3998_05795</name>
</gene>
<name>A0ABS3Q5F0_9GAMM</name>
<dbReference type="EMBL" id="JAGETV010000007">
    <property type="protein sequence ID" value="MBO1927085.1"/>
    <property type="molecule type" value="Genomic_DNA"/>
</dbReference>
<sequence length="260" mass="29854">MLSLSKHSKGGSLLFKGNPVAATPTWLLVYIGLFTSLLAIFLFILTMIELETVPPKRAYQNMVVELYQRAENIKQERGLDWLQVENTLNKGVRLTLNPDVLAAHNLFESAQATINPELTPYLLQMAKLIESLNLPQAPEYYQRWIRHLQAVDIDAQFFVRIEGHTDAHPMLPNARFKDNVELSSYRAYAVMEFLRLYSLLPREYFTIAGYGSFHPLVEDKFSPENRRVEVYLLPKLIMLENSNLPLKSLRESAMLVGVEQ</sequence>
<dbReference type="RefSeq" id="WP_208148531.1">
    <property type="nucleotide sequence ID" value="NZ_JAGETV010000007.1"/>
</dbReference>
<dbReference type="Gene3D" id="3.30.1330.60">
    <property type="entry name" value="OmpA-like domain"/>
    <property type="match status" value="1"/>
</dbReference>
<evidence type="ECO:0000259" key="3">
    <source>
        <dbReference type="PROSITE" id="PS51123"/>
    </source>
</evidence>
<dbReference type="SUPFAM" id="SSF103088">
    <property type="entry name" value="OmpA-like"/>
    <property type="match status" value="1"/>
</dbReference>
<accession>A0ABS3Q5F0</accession>
<keyword evidence="2" id="KW-1133">Transmembrane helix</keyword>
<comment type="caution">
    <text evidence="4">The sequence shown here is derived from an EMBL/GenBank/DDBJ whole genome shotgun (WGS) entry which is preliminary data.</text>
</comment>
<evidence type="ECO:0000256" key="2">
    <source>
        <dbReference type="SAM" id="Phobius"/>
    </source>
</evidence>
<dbReference type="PANTHER" id="PTHR30329:SF21">
    <property type="entry name" value="LIPOPROTEIN YIAD-RELATED"/>
    <property type="match status" value="1"/>
</dbReference>
<reference evidence="4 5" key="1">
    <citation type="submission" date="2021-03" db="EMBL/GenBank/DDBJ databases">
        <title>Thiomicrorhabdus sp.nov.,novel sulfur-oxidizing bacteria isolated from coastal sediment.</title>
        <authorList>
            <person name="Liu X."/>
        </authorList>
    </citation>
    <scope>NUCLEOTIDE SEQUENCE [LARGE SCALE GENOMIC DNA]</scope>
    <source>
        <strain evidence="4 5">6S2-11</strain>
    </source>
</reference>
<evidence type="ECO:0000313" key="4">
    <source>
        <dbReference type="EMBL" id="MBO1927085.1"/>
    </source>
</evidence>
<organism evidence="4 5">
    <name type="scientific">Thiomicrorhabdus marina</name>
    <dbReference type="NCBI Taxonomy" id="2818442"/>
    <lineage>
        <taxon>Bacteria</taxon>
        <taxon>Pseudomonadati</taxon>
        <taxon>Pseudomonadota</taxon>
        <taxon>Gammaproteobacteria</taxon>
        <taxon>Thiotrichales</taxon>
        <taxon>Piscirickettsiaceae</taxon>
        <taxon>Thiomicrorhabdus</taxon>
    </lineage>
</organism>
<feature type="domain" description="OmpA-like" evidence="3">
    <location>
        <begin position="94"/>
        <end position="236"/>
    </location>
</feature>
<evidence type="ECO:0000313" key="5">
    <source>
        <dbReference type="Proteomes" id="UP000664835"/>
    </source>
</evidence>